<comment type="caution">
    <text evidence="9">The sequence shown here is derived from an EMBL/GenBank/DDBJ whole genome shotgun (WGS) entry which is preliminary data.</text>
</comment>
<evidence type="ECO:0000256" key="3">
    <source>
        <dbReference type="ARBA" id="ARBA00023027"/>
    </source>
</evidence>
<protein>
    <recommendedName>
        <fullName evidence="11">Erythronate-4-phosphate dehydrogenase</fullName>
    </recommendedName>
</protein>
<dbReference type="RefSeq" id="WP_095512045.1">
    <property type="nucleotide sequence ID" value="NZ_MQWD01000001.1"/>
</dbReference>
<dbReference type="InterPro" id="IPR006139">
    <property type="entry name" value="D-isomer_2_OHA_DH_cat_dom"/>
</dbReference>
<dbReference type="GO" id="GO:0033711">
    <property type="term" value="F:4-phosphoerythronate dehydrogenase activity"/>
    <property type="evidence" value="ECO:0007669"/>
    <property type="project" value="InterPro"/>
</dbReference>
<dbReference type="HAMAP" id="MF_01825">
    <property type="entry name" value="PdxB"/>
    <property type="match status" value="1"/>
</dbReference>
<feature type="domain" description="D-isomer specific 2-hydroxyacid dehydrogenase NAD-binding" evidence="7">
    <location>
        <begin position="113"/>
        <end position="260"/>
    </location>
</feature>
<sequence>MTRPPRLLVDANIPHAQAAFGGYGLVRTMAGRDITRDDLAEVEALLVRSVTPVDAALIDGTPVRFVGTATAGIDHVDVAALDERGIAFASAPGSNAASVVDYVVAALLAVAADRGETLDGKTLGVVGVGEVGGRLVPRARALGLRVLVSDPPRASSGQTDHDPLDLDAVLAEADVVTLHTPLTRPGESPWPTLGLIDAEAASRMKPDAWLINAARGRVVTSEAAATLATSRPVVLDVWPNEPEPDPALVRAATLATPHVAGYAADAKTRGTAMLAAALAAWAGGDAWTPPAVDPIVVDAPDLPTETAVEQTRWLDALARQAYDVRADDARFRAAMAGGDGEARAAAFATLRKTYPERRELDRFVVRGPVPDSLRAAVTAGLGMDVDGLASDRRP</sequence>
<evidence type="ECO:0000256" key="5">
    <source>
        <dbReference type="RuleBase" id="RU003719"/>
    </source>
</evidence>
<feature type="domain" description="D-isomer specific 2-hydroxyacid dehydrogenase catalytic" evidence="6">
    <location>
        <begin position="32"/>
        <end position="284"/>
    </location>
</feature>
<dbReference type="Proteomes" id="UP000216339">
    <property type="component" value="Unassembled WGS sequence"/>
</dbReference>
<dbReference type="GO" id="GO:0036001">
    <property type="term" value="P:'de novo' pyridoxal 5'-phosphate biosynthetic process"/>
    <property type="evidence" value="ECO:0007669"/>
    <property type="project" value="TreeGrafter"/>
</dbReference>
<dbReference type="OrthoDB" id="1522997at2"/>
<dbReference type="SUPFAM" id="SSF52283">
    <property type="entry name" value="Formate/glycerate dehydrogenase catalytic domain-like"/>
    <property type="match status" value="1"/>
</dbReference>
<dbReference type="PANTHER" id="PTHR42938">
    <property type="entry name" value="FORMATE DEHYDROGENASE 1"/>
    <property type="match status" value="1"/>
</dbReference>
<evidence type="ECO:0000256" key="1">
    <source>
        <dbReference type="ARBA" id="ARBA00022490"/>
    </source>
</evidence>
<dbReference type="Pfam" id="PF02826">
    <property type="entry name" value="2-Hacid_dh_C"/>
    <property type="match status" value="1"/>
</dbReference>
<evidence type="ECO:0000313" key="9">
    <source>
        <dbReference type="EMBL" id="PAP78361.1"/>
    </source>
</evidence>
<keyword evidence="10" id="KW-1185">Reference proteome</keyword>
<dbReference type="GO" id="GO:0005829">
    <property type="term" value="C:cytosol"/>
    <property type="evidence" value="ECO:0007669"/>
    <property type="project" value="TreeGrafter"/>
</dbReference>
<dbReference type="SUPFAM" id="SSF51735">
    <property type="entry name" value="NAD(P)-binding Rossmann-fold domains"/>
    <property type="match status" value="1"/>
</dbReference>
<dbReference type="InterPro" id="IPR020921">
    <property type="entry name" value="Erythronate-4-P_DHase"/>
</dbReference>
<dbReference type="InterPro" id="IPR024531">
    <property type="entry name" value="Erythronate-4-P_DHase_dimer"/>
</dbReference>
<keyword evidence="4" id="KW-0664">Pyridoxine biosynthesis</keyword>
<dbReference type="EMBL" id="MQWD01000001">
    <property type="protein sequence ID" value="PAP78361.1"/>
    <property type="molecule type" value="Genomic_DNA"/>
</dbReference>
<reference evidence="9 10" key="1">
    <citation type="submission" date="2016-11" db="EMBL/GenBank/DDBJ databases">
        <title>Study of marine rhodopsin-containing bacteria.</title>
        <authorList>
            <person name="Yoshizawa S."/>
            <person name="Kumagai Y."/>
            <person name="Kogure K."/>
        </authorList>
    </citation>
    <scope>NUCLEOTIDE SEQUENCE [LARGE SCALE GENOMIC DNA]</scope>
    <source>
        <strain evidence="9 10">SAORIC-28</strain>
    </source>
</reference>
<dbReference type="Pfam" id="PF00389">
    <property type="entry name" value="2-Hacid_dh"/>
    <property type="match status" value="1"/>
</dbReference>
<evidence type="ECO:0000313" key="10">
    <source>
        <dbReference type="Proteomes" id="UP000216339"/>
    </source>
</evidence>
<dbReference type="Gene3D" id="3.40.50.720">
    <property type="entry name" value="NAD(P)-binding Rossmann-like Domain"/>
    <property type="match status" value="2"/>
</dbReference>
<evidence type="ECO:0000256" key="4">
    <source>
        <dbReference type="ARBA" id="ARBA00023096"/>
    </source>
</evidence>
<keyword evidence="2 5" id="KW-0560">Oxidoreductase</keyword>
<dbReference type="CDD" id="cd12158">
    <property type="entry name" value="ErythrP_dh"/>
    <property type="match status" value="1"/>
</dbReference>
<dbReference type="InterPro" id="IPR036291">
    <property type="entry name" value="NAD(P)-bd_dom_sf"/>
</dbReference>
<evidence type="ECO:0000259" key="7">
    <source>
        <dbReference type="Pfam" id="PF02826"/>
    </source>
</evidence>
<dbReference type="GO" id="GO:0008615">
    <property type="term" value="P:pyridoxine biosynthetic process"/>
    <property type="evidence" value="ECO:0007669"/>
    <property type="project" value="UniProtKB-KW"/>
</dbReference>
<gene>
    <name evidence="9" type="ORF">BSZ37_19005</name>
</gene>
<comment type="similarity">
    <text evidence="5">Belongs to the D-isomer specific 2-hydroxyacid dehydrogenase family.</text>
</comment>
<evidence type="ECO:0000259" key="6">
    <source>
        <dbReference type="Pfam" id="PF00389"/>
    </source>
</evidence>
<evidence type="ECO:0000256" key="2">
    <source>
        <dbReference type="ARBA" id="ARBA00023002"/>
    </source>
</evidence>
<name>A0A271J4A8_9BACT</name>
<dbReference type="Pfam" id="PF11890">
    <property type="entry name" value="DUF3410"/>
    <property type="match status" value="1"/>
</dbReference>
<keyword evidence="3" id="KW-0520">NAD</keyword>
<dbReference type="InterPro" id="IPR006140">
    <property type="entry name" value="D-isomer_DH_NAD-bd"/>
</dbReference>
<dbReference type="GO" id="GO:0046983">
    <property type="term" value="F:protein dimerization activity"/>
    <property type="evidence" value="ECO:0007669"/>
    <property type="project" value="InterPro"/>
</dbReference>
<dbReference type="Gene3D" id="3.30.1370.170">
    <property type="match status" value="1"/>
</dbReference>
<organism evidence="9 10">
    <name type="scientific">Rubrivirga marina</name>
    <dbReference type="NCBI Taxonomy" id="1196024"/>
    <lineage>
        <taxon>Bacteria</taxon>
        <taxon>Pseudomonadati</taxon>
        <taxon>Rhodothermota</taxon>
        <taxon>Rhodothermia</taxon>
        <taxon>Rhodothermales</taxon>
        <taxon>Rubricoccaceae</taxon>
        <taxon>Rubrivirga</taxon>
    </lineage>
</organism>
<proteinExistence type="inferred from homology"/>
<dbReference type="GO" id="GO:0051287">
    <property type="term" value="F:NAD binding"/>
    <property type="evidence" value="ECO:0007669"/>
    <property type="project" value="InterPro"/>
</dbReference>
<dbReference type="InterPro" id="IPR038251">
    <property type="entry name" value="PdxB_dimer_sf"/>
</dbReference>
<keyword evidence="1" id="KW-0963">Cytoplasm</keyword>
<evidence type="ECO:0008006" key="11">
    <source>
        <dbReference type="Google" id="ProtNLM"/>
    </source>
</evidence>
<feature type="domain" description="Erythronate-4-phosphate dehydrogenase dimerisation" evidence="8">
    <location>
        <begin position="308"/>
        <end position="368"/>
    </location>
</feature>
<evidence type="ECO:0000259" key="8">
    <source>
        <dbReference type="Pfam" id="PF11890"/>
    </source>
</evidence>
<dbReference type="AlphaFoldDB" id="A0A271J4A8"/>
<accession>A0A271J4A8</accession>
<dbReference type="PANTHER" id="PTHR42938:SF9">
    <property type="entry name" value="FORMATE DEHYDROGENASE 1"/>
    <property type="match status" value="1"/>
</dbReference>